<evidence type="ECO:0000259" key="1">
    <source>
        <dbReference type="SMART" id="SM00871"/>
    </source>
</evidence>
<keyword evidence="3" id="KW-1185">Reference proteome</keyword>
<dbReference type="STRING" id="947013.SAMN04488109_3128"/>
<reference evidence="2 3" key="1">
    <citation type="submission" date="2016-11" db="EMBL/GenBank/DDBJ databases">
        <authorList>
            <person name="Jaros S."/>
            <person name="Januszkiewicz K."/>
            <person name="Wedrychowicz H."/>
        </authorList>
    </citation>
    <scope>NUCLEOTIDE SEQUENCE [LARGE SCALE GENOMIC DNA]</scope>
    <source>
        <strain evidence="2 3">DSM 24574</strain>
    </source>
</reference>
<dbReference type="AlphaFoldDB" id="A0A1M5R1F2"/>
<sequence>MQVKEVKPITFLFFRTVTQLKDLVNYLPVGQELFREAVQNKLAITGPIHWHYFGFTGDETKPFTLEVALPVATAPQEYDGTFHFKRTEPFKCVSTVHEGSWTSMPEAYEKMVAFIFANKLEPLAMNREIYTNVDFTDQASNVTEIQMGIV</sequence>
<protein>
    <submittedName>
        <fullName evidence="2">Effector-binding domain-containing protein</fullName>
    </submittedName>
</protein>
<dbReference type="EMBL" id="FQWQ01000002">
    <property type="protein sequence ID" value="SHH19870.1"/>
    <property type="molecule type" value="Genomic_DNA"/>
</dbReference>
<dbReference type="RefSeq" id="WP_073135762.1">
    <property type="nucleotide sequence ID" value="NZ_FQWQ01000002.1"/>
</dbReference>
<proteinExistence type="predicted"/>
<accession>A0A1M5R1F2</accession>
<organism evidence="2 3">
    <name type="scientific">Chryseolinea serpens</name>
    <dbReference type="NCBI Taxonomy" id="947013"/>
    <lineage>
        <taxon>Bacteria</taxon>
        <taxon>Pseudomonadati</taxon>
        <taxon>Bacteroidota</taxon>
        <taxon>Cytophagia</taxon>
        <taxon>Cytophagales</taxon>
        <taxon>Fulvivirgaceae</taxon>
        <taxon>Chryseolinea</taxon>
    </lineage>
</organism>
<evidence type="ECO:0000313" key="3">
    <source>
        <dbReference type="Proteomes" id="UP000184212"/>
    </source>
</evidence>
<dbReference type="OrthoDB" id="6003696at2"/>
<dbReference type="Gene3D" id="3.20.80.10">
    <property type="entry name" value="Regulatory factor, effector binding domain"/>
    <property type="match status" value="1"/>
</dbReference>
<dbReference type="InterPro" id="IPR011256">
    <property type="entry name" value="Reg_factor_effector_dom_sf"/>
</dbReference>
<name>A0A1M5R1F2_9BACT</name>
<evidence type="ECO:0000313" key="2">
    <source>
        <dbReference type="EMBL" id="SHH19870.1"/>
    </source>
</evidence>
<gene>
    <name evidence="2" type="ORF">SAMN04488109_3128</name>
</gene>
<dbReference type="SMART" id="SM00871">
    <property type="entry name" value="AraC_E_bind"/>
    <property type="match status" value="1"/>
</dbReference>
<dbReference type="InterPro" id="IPR010499">
    <property type="entry name" value="AraC_E-bd"/>
</dbReference>
<dbReference type="Proteomes" id="UP000184212">
    <property type="component" value="Unassembled WGS sequence"/>
</dbReference>
<dbReference type="SUPFAM" id="SSF55136">
    <property type="entry name" value="Probable bacterial effector-binding domain"/>
    <property type="match status" value="1"/>
</dbReference>
<feature type="domain" description="AraC effector-binding" evidence="1">
    <location>
        <begin position="1"/>
        <end position="150"/>
    </location>
</feature>